<keyword evidence="6" id="KW-0238">DNA-binding</keyword>
<keyword evidence="2 6" id="KW-0547">Nucleotide-binding</keyword>
<dbReference type="GO" id="GO:0005524">
    <property type="term" value="F:ATP binding"/>
    <property type="evidence" value="ECO:0007669"/>
    <property type="project" value="UniProtKB-UniRule"/>
</dbReference>
<dbReference type="EMBL" id="CP001197">
    <property type="protein sequence ID" value="ACL07955.1"/>
    <property type="molecule type" value="Genomic_DNA"/>
</dbReference>
<dbReference type="GO" id="GO:0006355">
    <property type="term" value="P:regulation of DNA-templated transcription"/>
    <property type="evidence" value="ECO:0007669"/>
    <property type="project" value="UniProtKB-UniRule"/>
</dbReference>
<feature type="binding site" evidence="6">
    <location>
        <position position="122"/>
    </location>
    <ligand>
        <name>biotin</name>
        <dbReference type="ChEBI" id="CHEBI:57586"/>
    </ligand>
</feature>
<evidence type="ECO:0000256" key="5">
    <source>
        <dbReference type="ARBA" id="ARBA00047846"/>
    </source>
</evidence>
<dbReference type="PANTHER" id="PTHR12835">
    <property type="entry name" value="BIOTIN PROTEIN LIGASE"/>
    <property type="match status" value="1"/>
</dbReference>
<dbReference type="Gene3D" id="1.10.10.10">
    <property type="entry name" value="Winged helix-like DNA-binding domain superfamily/Winged helix DNA-binding domain"/>
    <property type="match status" value="1"/>
</dbReference>
<dbReference type="InterPro" id="IPR004408">
    <property type="entry name" value="Biotin_CoA_COase_ligase"/>
</dbReference>
<comment type="function">
    <text evidence="6">Acts both as a biotin--[acetyl-CoA-carboxylase] ligase and a repressor.</text>
</comment>
<evidence type="ECO:0000259" key="7">
    <source>
        <dbReference type="PROSITE" id="PS51733"/>
    </source>
</evidence>
<keyword evidence="1 6" id="KW-0436">Ligase</keyword>
<dbReference type="InterPro" id="IPR036388">
    <property type="entry name" value="WH-like_DNA-bd_sf"/>
</dbReference>
<protein>
    <recommendedName>
        <fullName evidence="6">Bifunctional ligase/repressor BirA</fullName>
    </recommendedName>
    <alternativeName>
        <fullName evidence="6">Biotin--[acetyl-CoA-carboxylase] ligase</fullName>
        <ecNumber evidence="6">6.3.4.15</ecNumber>
    </alternativeName>
    <alternativeName>
        <fullName evidence="6">Biotin--protein ligase</fullName>
    </alternativeName>
    <alternativeName>
        <fullName evidence="6">Biotin-[acetyl-CoA carboxylase] synthetase</fullName>
    </alternativeName>
</protein>
<dbReference type="eggNOG" id="COG1654">
    <property type="taxonomic scope" value="Bacteria"/>
</dbReference>
<dbReference type="InterPro" id="IPR004143">
    <property type="entry name" value="BPL_LPL_catalytic"/>
</dbReference>
<feature type="binding site" evidence="6">
    <location>
        <begin position="126"/>
        <end position="128"/>
    </location>
    <ligand>
        <name>biotin</name>
        <dbReference type="ChEBI" id="CHEBI:57586"/>
    </ligand>
</feature>
<feature type="binding site" evidence="6">
    <location>
        <begin position="98"/>
        <end position="100"/>
    </location>
    <ligand>
        <name>biotin</name>
        <dbReference type="ChEBI" id="CHEBI:57586"/>
    </ligand>
</feature>
<evidence type="ECO:0000256" key="1">
    <source>
        <dbReference type="ARBA" id="ARBA00022598"/>
    </source>
</evidence>
<dbReference type="SUPFAM" id="SSF46785">
    <property type="entry name" value="Winged helix' DNA-binding domain"/>
    <property type="match status" value="1"/>
</dbReference>
<feature type="DNA-binding region" description="H-T-H motif" evidence="6">
    <location>
        <begin position="26"/>
        <end position="45"/>
    </location>
</feature>
<dbReference type="InterPro" id="IPR045864">
    <property type="entry name" value="aa-tRNA-synth_II/BPL/LPL"/>
</dbReference>
<keyword evidence="6" id="KW-0804">Transcription</keyword>
<keyword evidence="3 6" id="KW-0067">ATP-binding</keyword>
<dbReference type="STRING" id="883.DvMF_1000"/>
<dbReference type="InterPro" id="IPR013196">
    <property type="entry name" value="HTH_11"/>
</dbReference>
<dbReference type="PANTHER" id="PTHR12835:SF5">
    <property type="entry name" value="BIOTIN--PROTEIN LIGASE"/>
    <property type="match status" value="1"/>
</dbReference>
<evidence type="ECO:0000313" key="8">
    <source>
        <dbReference type="EMBL" id="ACL07955.1"/>
    </source>
</evidence>
<evidence type="ECO:0000256" key="6">
    <source>
        <dbReference type="HAMAP-Rule" id="MF_00978"/>
    </source>
</evidence>
<dbReference type="InterPro" id="IPR030855">
    <property type="entry name" value="Bifunct_BirA"/>
</dbReference>
<dbReference type="HOGENOM" id="CLU_051096_0_0_7"/>
<dbReference type="InterPro" id="IPR036390">
    <property type="entry name" value="WH_DNA-bd_sf"/>
</dbReference>
<name>B8DPP8_NITV9</name>
<accession>B8DPP8</accession>
<dbReference type="OrthoDB" id="9807064at2"/>
<dbReference type="SUPFAM" id="SSF55681">
    <property type="entry name" value="Class II aaRS and biotin synthetases"/>
    <property type="match status" value="1"/>
</dbReference>
<reference evidence="8" key="1">
    <citation type="submission" date="2008-10" db="EMBL/GenBank/DDBJ databases">
        <title>Complete sequence of Desulfovibrio vulgaris str. 'Miyazaki F'.</title>
        <authorList>
            <person name="Lucas S."/>
            <person name="Copeland A."/>
            <person name="Lapidus A."/>
            <person name="Glavina del Rio T."/>
            <person name="Dalin E."/>
            <person name="Tice H."/>
            <person name="Bruce D."/>
            <person name="Goodwin L."/>
            <person name="Pitluck S."/>
            <person name="Sims D."/>
            <person name="Brettin T."/>
            <person name="Detter J.C."/>
            <person name="Han C."/>
            <person name="Larimer F."/>
            <person name="Land M."/>
            <person name="Hauser L."/>
            <person name="Kyrpides N."/>
            <person name="Mikhailova N."/>
            <person name="Hazen T.C."/>
            <person name="Richardson P."/>
        </authorList>
    </citation>
    <scope>NUCLEOTIDE SEQUENCE</scope>
    <source>
        <strain evidence="8">Miyazaki F</strain>
    </source>
</reference>
<evidence type="ECO:0000256" key="2">
    <source>
        <dbReference type="ARBA" id="ARBA00022741"/>
    </source>
</evidence>
<dbReference type="Gene3D" id="3.30.930.10">
    <property type="entry name" value="Bira Bifunctional Protein, Domain 2"/>
    <property type="match status" value="1"/>
</dbReference>
<dbReference type="HAMAP" id="MF_00978">
    <property type="entry name" value="Bifunct_BirA"/>
    <property type="match status" value="1"/>
</dbReference>
<comment type="catalytic activity">
    <reaction evidence="5 6">
        <text>biotin + L-lysyl-[protein] + ATP = N(6)-biotinyl-L-lysyl-[protein] + AMP + diphosphate + H(+)</text>
        <dbReference type="Rhea" id="RHEA:11756"/>
        <dbReference type="Rhea" id="RHEA-COMP:9752"/>
        <dbReference type="Rhea" id="RHEA-COMP:10505"/>
        <dbReference type="ChEBI" id="CHEBI:15378"/>
        <dbReference type="ChEBI" id="CHEBI:29969"/>
        <dbReference type="ChEBI" id="CHEBI:30616"/>
        <dbReference type="ChEBI" id="CHEBI:33019"/>
        <dbReference type="ChEBI" id="CHEBI:57586"/>
        <dbReference type="ChEBI" id="CHEBI:83144"/>
        <dbReference type="ChEBI" id="CHEBI:456215"/>
        <dbReference type="EC" id="6.3.4.15"/>
    </reaction>
</comment>
<dbReference type="Gene3D" id="2.30.30.100">
    <property type="match status" value="1"/>
</dbReference>
<evidence type="ECO:0000256" key="4">
    <source>
        <dbReference type="ARBA" id="ARBA00023267"/>
    </source>
</evidence>
<dbReference type="eggNOG" id="COG0340">
    <property type="taxonomic scope" value="Bacteria"/>
</dbReference>
<dbReference type="NCBIfam" id="TIGR00121">
    <property type="entry name" value="birA_ligase"/>
    <property type="match status" value="1"/>
</dbReference>
<feature type="domain" description="BPL/LPL catalytic" evidence="7">
    <location>
        <begin position="74"/>
        <end position="266"/>
    </location>
</feature>
<dbReference type="Pfam" id="PF08279">
    <property type="entry name" value="HTH_11"/>
    <property type="match status" value="1"/>
</dbReference>
<feature type="binding site" evidence="6">
    <location>
        <position position="193"/>
    </location>
    <ligand>
        <name>biotin</name>
        <dbReference type="ChEBI" id="CHEBI:57586"/>
    </ligand>
</feature>
<dbReference type="PROSITE" id="PS51733">
    <property type="entry name" value="BPL_LPL_CATALYTIC"/>
    <property type="match status" value="1"/>
</dbReference>
<sequence length="332" mass="35220">MDTDRTPTKGRVFAMLREAGGNWRSGEELSRLLGVSRAAVAKHVRTLRGEGHQIEAMTRRGYRMLAEADVLTVDGVRRGLRTRCFGQGDFVLHESTESTNREAALLALGGAPEGTVVAASAQTAGRGRAGRVWASPAGVGVYVSLVLRPRLAPQAAPLVTLMTAVAVAEAVAEVTGLAPRAKWPNDVLLHGRKVSGNLTEVALVADAVSHVVTGAGINVNTRVEDLPEDLRGKATSLAAELGRPVSRVDVLRAFLERAEHWYAALREGDPGPVIARWKELSAIVGTPLRVGTPHGVVEGLVADVDPDGLLRLVDADGSEHRLHAGDVIDSRL</sequence>
<dbReference type="GO" id="GO:0004077">
    <property type="term" value="F:biotin--[biotin carboxyl-carrier protein] ligase activity"/>
    <property type="evidence" value="ECO:0007669"/>
    <property type="project" value="UniProtKB-UniRule"/>
</dbReference>
<dbReference type="InterPro" id="IPR008988">
    <property type="entry name" value="Transcriptional_repressor_C"/>
</dbReference>
<dbReference type="SUPFAM" id="SSF50037">
    <property type="entry name" value="C-terminal domain of transcriptional repressors"/>
    <property type="match status" value="1"/>
</dbReference>
<gene>
    <name evidence="6" type="primary">birA</name>
    <name evidence="8" type="ordered locus">DvMF_1000</name>
</gene>
<comment type="similarity">
    <text evidence="6">Belongs to the biotin--protein ligase family.</text>
</comment>
<dbReference type="Pfam" id="PF03099">
    <property type="entry name" value="BPL_LplA_LipB"/>
    <property type="match status" value="1"/>
</dbReference>
<dbReference type="EC" id="6.3.4.15" evidence="6"/>
<dbReference type="AlphaFoldDB" id="B8DPP8"/>
<dbReference type="KEGG" id="dvm:DvMF_1000"/>
<organism evidence="8">
    <name type="scientific">Nitratidesulfovibrio vulgaris (strain DSM 19637 / Miyazaki F)</name>
    <name type="common">Desulfovibrio vulgaris</name>
    <dbReference type="NCBI Taxonomy" id="883"/>
    <lineage>
        <taxon>Bacteria</taxon>
        <taxon>Pseudomonadati</taxon>
        <taxon>Thermodesulfobacteriota</taxon>
        <taxon>Desulfovibrionia</taxon>
        <taxon>Desulfovibrionales</taxon>
        <taxon>Desulfovibrionaceae</taxon>
        <taxon>Nitratidesulfovibrio</taxon>
    </lineage>
</organism>
<keyword evidence="4 6" id="KW-0092">Biotin</keyword>
<dbReference type="CDD" id="cd16442">
    <property type="entry name" value="BPL"/>
    <property type="match status" value="1"/>
</dbReference>
<dbReference type="Pfam" id="PF02237">
    <property type="entry name" value="BPL_C"/>
    <property type="match status" value="1"/>
</dbReference>
<dbReference type="InterPro" id="IPR003142">
    <property type="entry name" value="BPL_C"/>
</dbReference>
<dbReference type="GO" id="GO:0003677">
    <property type="term" value="F:DNA binding"/>
    <property type="evidence" value="ECO:0007669"/>
    <property type="project" value="UniProtKB-UniRule"/>
</dbReference>
<keyword evidence="6" id="KW-0678">Repressor</keyword>
<evidence type="ECO:0000256" key="3">
    <source>
        <dbReference type="ARBA" id="ARBA00022840"/>
    </source>
</evidence>
<proteinExistence type="inferred from homology"/>
<keyword evidence="6" id="KW-0805">Transcription regulation</keyword>
<dbReference type="GO" id="GO:0005737">
    <property type="term" value="C:cytoplasm"/>
    <property type="evidence" value="ECO:0007669"/>
    <property type="project" value="TreeGrafter"/>
</dbReference>